<reference evidence="1" key="1">
    <citation type="submission" date="2021-06" db="EMBL/GenBank/DDBJ databases">
        <authorList>
            <person name="Kallberg Y."/>
            <person name="Tangrot J."/>
            <person name="Rosling A."/>
        </authorList>
    </citation>
    <scope>NUCLEOTIDE SEQUENCE</scope>
    <source>
        <strain evidence="1">IL203A</strain>
    </source>
</reference>
<sequence>AYVLAIIETLVSSFLSLLAMFRYFLLIHPTSILQGVVVSTIVVLDIFFLVLGIIVVSYFACVLCFGFCSSFVPSDHWGELIDD</sequence>
<organism evidence="1 2">
    <name type="scientific">Dentiscutata heterogama</name>
    <dbReference type="NCBI Taxonomy" id="1316150"/>
    <lineage>
        <taxon>Eukaryota</taxon>
        <taxon>Fungi</taxon>
        <taxon>Fungi incertae sedis</taxon>
        <taxon>Mucoromycota</taxon>
        <taxon>Glomeromycotina</taxon>
        <taxon>Glomeromycetes</taxon>
        <taxon>Diversisporales</taxon>
        <taxon>Gigasporaceae</taxon>
        <taxon>Dentiscutata</taxon>
    </lineage>
</organism>
<evidence type="ECO:0000313" key="1">
    <source>
        <dbReference type="EMBL" id="CAG8721033.1"/>
    </source>
</evidence>
<dbReference type="Proteomes" id="UP000789702">
    <property type="component" value="Unassembled WGS sequence"/>
</dbReference>
<gene>
    <name evidence="1" type="ORF">DHETER_LOCUS12836</name>
</gene>
<name>A0ACA9PRV7_9GLOM</name>
<accession>A0ACA9PRV7</accession>
<comment type="caution">
    <text evidence="1">The sequence shown here is derived from an EMBL/GenBank/DDBJ whole genome shotgun (WGS) entry which is preliminary data.</text>
</comment>
<feature type="non-terminal residue" evidence="1">
    <location>
        <position position="83"/>
    </location>
</feature>
<evidence type="ECO:0000313" key="2">
    <source>
        <dbReference type="Proteomes" id="UP000789702"/>
    </source>
</evidence>
<protein>
    <submittedName>
        <fullName evidence="1">1665_t:CDS:1</fullName>
    </submittedName>
</protein>
<feature type="non-terminal residue" evidence="1">
    <location>
        <position position="1"/>
    </location>
</feature>
<keyword evidence="2" id="KW-1185">Reference proteome</keyword>
<dbReference type="EMBL" id="CAJVPU010032899">
    <property type="protein sequence ID" value="CAG8721033.1"/>
    <property type="molecule type" value="Genomic_DNA"/>
</dbReference>
<proteinExistence type="predicted"/>